<evidence type="ECO:0000256" key="1">
    <source>
        <dbReference type="ARBA" id="ARBA00022475"/>
    </source>
</evidence>
<dbReference type="GO" id="GO:0005886">
    <property type="term" value="C:plasma membrane"/>
    <property type="evidence" value="ECO:0007669"/>
    <property type="project" value="InterPro"/>
</dbReference>
<dbReference type="InterPro" id="IPR026265">
    <property type="entry name" value="LptC"/>
</dbReference>
<name>A0A523UN82_UNCT6</name>
<evidence type="ECO:0000256" key="2">
    <source>
        <dbReference type="ARBA" id="ARBA00022519"/>
    </source>
</evidence>
<dbReference type="InterPro" id="IPR052363">
    <property type="entry name" value="LPS_export_LptC"/>
</dbReference>
<protein>
    <submittedName>
        <fullName evidence="7">LPS export ABC transporter periplasmic protein LptC</fullName>
    </submittedName>
</protein>
<evidence type="ECO:0000256" key="3">
    <source>
        <dbReference type="ARBA" id="ARBA00022692"/>
    </source>
</evidence>
<dbReference type="GO" id="GO:0015221">
    <property type="term" value="F:lipopolysaccharide transmembrane transporter activity"/>
    <property type="evidence" value="ECO:0007669"/>
    <property type="project" value="InterPro"/>
</dbReference>
<keyword evidence="1" id="KW-1003">Cell membrane</keyword>
<proteinExistence type="predicted"/>
<evidence type="ECO:0000256" key="4">
    <source>
        <dbReference type="ARBA" id="ARBA00022989"/>
    </source>
</evidence>
<comment type="caution">
    <text evidence="7">The sequence shown here is derived from an EMBL/GenBank/DDBJ whole genome shotgun (WGS) entry which is preliminary data.</text>
</comment>
<evidence type="ECO:0000256" key="5">
    <source>
        <dbReference type="ARBA" id="ARBA00023136"/>
    </source>
</evidence>
<dbReference type="AlphaFoldDB" id="A0A523UN82"/>
<dbReference type="PANTHER" id="PTHR37481">
    <property type="entry name" value="LIPOPOLYSACCHARIDE EXPORT SYSTEM PROTEIN LPTC"/>
    <property type="match status" value="1"/>
</dbReference>
<organism evidence="7 8">
    <name type="scientific">candidate division TA06 bacterium</name>
    <dbReference type="NCBI Taxonomy" id="2250710"/>
    <lineage>
        <taxon>Bacteria</taxon>
        <taxon>Bacteria division TA06</taxon>
    </lineage>
</organism>
<sequence>MTNSRVDDTSAKPKKNSAIRGAPGGVFAFQGFAMAFFLLSLMAVGCNNQYGENEPIQTDALEVVEGFTLTQTVEGRKAWVLKARLAKSYREKSQINLYDTQIEFYSRDEKLFSTLKSDSGIYYLESGDMKAMGHVSVVSGDSAVLETDSLKWVSKEEKIRTEGSVRVTKGSTIITGDGLVSDPGLDHIEIQRNFRAETEDSELE</sequence>
<reference evidence="7 8" key="1">
    <citation type="submission" date="2019-03" db="EMBL/GenBank/DDBJ databases">
        <title>Metabolic potential of uncultured bacteria and archaea associated with petroleum seepage in deep-sea sediments.</title>
        <authorList>
            <person name="Dong X."/>
            <person name="Hubert C."/>
        </authorList>
    </citation>
    <scope>NUCLEOTIDE SEQUENCE [LARGE SCALE GENOMIC DNA]</scope>
    <source>
        <strain evidence="7">E44_bin18</strain>
    </source>
</reference>
<keyword evidence="3 6" id="KW-0812">Transmembrane</keyword>
<dbReference type="GO" id="GO:0030288">
    <property type="term" value="C:outer membrane-bounded periplasmic space"/>
    <property type="evidence" value="ECO:0007669"/>
    <property type="project" value="TreeGrafter"/>
</dbReference>
<accession>A0A523UN82</accession>
<dbReference type="InterPro" id="IPR010664">
    <property type="entry name" value="LipoPS_assembly_LptC-rel"/>
</dbReference>
<dbReference type="GO" id="GO:0017089">
    <property type="term" value="F:glycolipid transfer activity"/>
    <property type="evidence" value="ECO:0007669"/>
    <property type="project" value="TreeGrafter"/>
</dbReference>
<feature type="transmembrane region" description="Helical" evidence="6">
    <location>
        <begin position="21"/>
        <end position="44"/>
    </location>
</feature>
<evidence type="ECO:0000313" key="7">
    <source>
        <dbReference type="EMBL" id="TET43761.1"/>
    </source>
</evidence>
<evidence type="ECO:0000256" key="6">
    <source>
        <dbReference type="SAM" id="Phobius"/>
    </source>
</evidence>
<dbReference type="Gene3D" id="2.60.450.10">
    <property type="entry name" value="Lipopolysaccharide (LPS) transport protein A like domain"/>
    <property type="match status" value="1"/>
</dbReference>
<dbReference type="Proteomes" id="UP000315525">
    <property type="component" value="Unassembled WGS sequence"/>
</dbReference>
<evidence type="ECO:0000313" key="8">
    <source>
        <dbReference type="Proteomes" id="UP000315525"/>
    </source>
</evidence>
<keyword evidence="5 6" id="KW-0472">Membrane</keyword>
<keyword evidence="4 6" id="KW-1133">Transmembrane helix</keyword>
<dbReference type="PANTHER" id="PTHR37481:SF1">
    <property type="entry name" value="LIPOPOLYSACCHARIDE EXPORT SYSTEM PROTEIN LPTC"/>
    <property type="match status" value="1"/>
</dbReference>
<keyword evidence="2" id="KW-0997">Cell inner membrane</keyword>
<dbReference type="NCBIfam" id="TIGR04409">
    <property type="entry name" value="LptC_YrbK"/>
    <property type="match status" value="1"/>
</dbReference>
<gene>
    <name evidence="7" type="primary">lptC</name>
    <name evidence="7" type="ORF">E3J62_12475</name>
</gene>
<dbReference type="EMBL" id="SOJN01000148">
    <property type="protein sequence ID" value="TET43761.1"/>
    <property type="molecule type" value="Genomic_DNA"/>
</dbReference>
<dbReference type="Pfam" id="PF06835">
    <property type="entry name" value="LptC"/>
    <property type="match status" value="1"/>
</dbReference>